<proteinExistence type="predicted"/>
<evidence type="ECO:0000313" key="1">
    <source>
        <dbReference type="EMBL" id="MBE9464065.1"/>
    </source>
</evidence>
<keyword evidence="1" id="KW-0489">Methyltransferase</keyword>
<protein>
    <submittedName>
        <fullName evidence="1">Class I SAM-dependent methyltransferase</fullName>
    </submittedName>
</protein>
<comment type="caution">
    <text evidence="1">The sequence shown here is derived from an EMBL/GenBank/DDBJ whole genome shotgun (WGS) entry which is preliminary data.</text>
</comment>
<dbReference type="SUPFAM" id="SSF53335">
    <property type="entry name" value="S-adenosyl-L-methionine-dependent methyltransferases"/>
    <property type="match status" value="1"/>
</dbReference>
<accession>A0ABR9WF57</accession>
<reference evidence="2" key="1">
    <citation type="submission" date="2023-07" db="EMBL/GenBank/DDBJ databases">
        <title>Dyadobacter sp. nov 'subterranea' isolated from contaminted grondwater.</title>
        <authorList>
            <person name="Szabo I."/>
            <person name="Al-Omari J."/>
            <person name="Szerdahelyi S.G."/>
            <person name="Rado J."/>
        </authorList>
    </citation>
    <scope>NUCLEOTIDE SEQUENCE [LARGE SCALE GENOMIC DNA]</scope>
    <source>
        <strain evidence="2">UP-52</strain>
    </source>
</reference>
<sequence length="208" mass="23717">MDNAQTIKKTFTKNYIPVYKPAKLIRPANLPDVSSSWKGLELIIEDILDGFDLERTSCIEFGVGSGFSTAAFSNYFEQVTGIYIFVNKSFPDKEQEYFDETKSTLAAYKNIKLFRSDYREWIKTDQSRYNFAHIDGLKHYDETYECGLWTARHSDCTVFHNTESLTEVRQAAIDIALETGQSLFSYPLLNGLGILVDKAGIAERNSLK</sequence>
<dbReference type="Gene3D" id="3.40.50.150">
    <property type="entry name" value="Vaccinia Virus protein VP39"/>
    <property type="match status" value="1"/>
</dbReference>
<evidence type="ECO:0000313" key="2">
    <source>
        <dbReference type="Proteomes" id="UP000634134"/>
    </source>
</evidence>
<dbReference type="InterPro" id="IPR029063">
    <property type="entry name" value="SAM-dependent_MTases_sf"/>
</dbReference>
<dbReference type="RefSeq" id="WP_194122146.1">
    <property type="nucleotide sequence ID" value="NZ_JACYGY010000001.1"/>
</dbReference>
<keyword evidence="2" id="KW-1185">Reference proteome</keyword>
<dbReference type="GO" id="GO:0008168">
    <property type="term" value="F:methyltransferase activity"/>
    <property type="evidence" value="ECO:0007669"/>
    <property type="project" value="UniProtKB-KW"/>
</dbReference>
<gene>
    <name evidence="1" type="ORF">IEE83_19445</name>
</gene>
<keyword evidence="1" id="KW-0808">Transferase</keyword>
<dbReference type="Proteomes" id="UP000634134">
    <property type="component" value="Unassembled WGS sequence"/>
</dbReference>
<organism evidence="1 2">
    <name type="scientific">Dyadobacter subterraneus</name>
    <dbReference type="NCBI Taxonomy" id="2773304"/>
    <lineage>
        <taxon>Bacteria</taxon>
        <taxon>Pseudomonadati</taxon>
        <taxon>Bacteroidota</taxon>
        <taxon>Cytophagia</taxon>
        <taxon>Cytophagales</taxon>
        <taxon>Spirosomataceae</taxon>
        <taxon>Dyadobacter</taxon>
    </lineage>
</organism>
<dbReference type="EMBL" id="JACYGY010000001">
    <property type="protein sequence ID" value="MBE9464065.1"/>
    <property type="molecule type" value="Genomic_DNA"/>
</dbReference>
<name>A0ABR9WF57_9BACT</name>
<dbReference type="GO" id="GO:0032259">
    <property type="term" value="P:methylation"/>
    <property type="evidence" value="ECO:0007669"/>
    <property type="project" value="UniProtKB-KW"/>
</dbReference>